<dbReference type="Proteomes" id="UP000765509">
    <property type="component" value="Unassembled WGS sequence"/>
</dbReference>
<gene>
    <name evidence="1" type="ORF">O181_068370</name>
</gene>
<evidence type="ECO:0000313" key="2">
    <source>
        <dbReference type="Proteomes" id="UP000765509"/>
    </source>
</evidence>
<keyword evidence="2" id="KW-1185">Reference proteome</keyword>
<sequence>MDNQPVTSGPPHPLGSTFNARHMMTNKVISSFKSLLTNTPLGGLLADVMRLGETIHAIALMGTSKECYLQTPNTPCSPLSSAHLA</sequence>
<proteinExistence type="predicted"/>
<protein>
    <submittedName>
        <fullName evidence="1">Uncharacterized protein</fullName>
    </submittedName>
</protein>
<dbReference type="OrthoDB" id="448448at2759"/>
<reference evidence="1" key="1">
    <citation type="submission" date="2021-03" db="EMBL/GenBank/DDBJ databases">
        <title>Draft genome sequence of rust myrtle Austropuccinia psidii MF-1, a brazilian biotype.</title>
        <authorList>
            <person name="Quecine M.C."/>
            <person name="Pachon D.M.R."/>
            <person name="Bonatelli M.L."/>
            <person name="Correr F.H."/>
            <person name="Franceschini L.M."/>
            <person name="Leite T.F."/>
            <person name="Margarido G.R.A."/>
            <person name="Almeida C.A."/>
            <person name="Ferrarezi J.A."/>
            <person name="Labate C.A."/>
        </authorList>
    </citation>
    <scope>NUCLEOTIDE SEQUENCE</scope>
    <source>
        <strain evidence="1">MF-1</strain>
    </source>
</reference>
<dbReference type="EMBL" id="AVOT02034538">
    <property type="protein sequence ID" value="MBW0528655.1"/>
    <property type="molecule type" value="Genomic_DNA"/>
</dbReference>
<accession>A0A9Q3I703</accession>
<dbReference type="AlphaFoldDB" id="A0A9Q3I703"/>
<organism evidence="1 2">
    <name type="scientific">Austropuccinia psidii MF-1</name>
    <dbReference type="NCBI Taxonomy" id="1389203"/>
    <lineage>
        <taxon>Eukaryota</taxon>
        <taxon>Fungi</taxon>
        <taxon>Dikarya</taxon>
        <taxon>Basidiomycota</taxon>
        <taxon>Pucciniomycotina</taxon>
        <taxon>Pucciniomycetes</taxon>
        <taxon>Pucciniales</taxon>
        <taxon>Sphaerophragmiaceae</taxon>
        <taxon>Austropuccinia</taxon>
    </lineage>
</organism>
<comment type="caution">
    <text evidence="1">The sequence shown here is derived from an EMBL/GenBank/DDBJ whole genome shotgun (WGS) entry which is preliminary data.</text>
</comment>
<name>A0A9Q3I703_9BASI</name>
<evidence type="ECO:0000313" key="1">
    <source>
        <dbReference type="EMBL" id="MBW0528655.1"/>
    </source>
</evidence>